<dbReference type="Proteomes" id="UP000078532">
    <property type="component" value="Unassembled WGS sequence"/>
</dbReference>
<dbReference type="PANTHER" id="PTHR33653">
    <property type="entry name" value="RIBONUCLEASE VAPC2"/>
    <property type="match status" value="1"/>
</dbReference>
<dbReference type="InterPro" id="IPR029060">
    <property type="entry name" value="PIN-like_dom_sf"/>
</dbReference>
<accession>A0A1B7LBF7</accession>
<dbReference type="InterPro" id="IPR050556">
    <property type="entry name" value="Type_II_TA_system_RNase"/>
</dbReference>
<evidence type="ECO:0000313" key="10">
    <source>
        <dbReference type="Proteomes" id="UP000078532"/>
    </source>
</evidence>
<dbReference type="Gene3D" id="3.40.50.1010">
    <property type="entry name" value="5'-nuclease"/>
    <property type="match status" value="1"/>
</dbReference>
<keyword evidence="5" id="KW-0378">Hydrolase</keyword>
<name>A0A1B7LBF7_9FIRM</name>
<dbReference type="EMBL" id="LYVF01000192">
    <property type="protein sequence ID" value="OAT79798.1"/>
    <property type="molecule type" value="Genomic_DNA"/>
</dbReference>
<feature type="domain" description="PIN" evidence="8">
    <location>
        <begin position="4"/>
        <end position="89"/>
    </location>
</feature>
<protein>
    <recommendedName>
        <fullName evidence="8">PIN domain-containing protein</fullName>
    </recommendedName>
</protein>
<evidence type="ECO:0000259" key="8">
    <source>
        <dbReference type="Pfam" id="PF01850"/>
    </source>
</evidence>
<keyword evidence="4" id="KW-0479">Metal-binding</keyword>
<comment type="similarity">
    <text evidence="7">Belongs to the PINc/VapC protein family.</text>
</comment>
<evidence type="ECO:0000313" key="9">
    <source>
        <dbReference type="EMBL" id="OAT79798.1"/>
    </source>
</evidence>
<evidence type="ECO:0000256" key="4">
    <source>
        <dbReference type="ARBA" id="ARBA00022723"/>
    </source>
</evidence>
<evidence type="ECO:0000256" key="3">
    <source>
        <dbReference type="ARBA" id="ARBA00022722"/>
    </source>
</evidence>
<sequence length="108" mass="12144">MLEDRVLLAPPVMAELLSGTVNEKEFNELKKDLAALPLLGRHEEVWDYAAGLNFNLRRRGVNIPLIDTLIASWAILHGCILVHHDHHYDLIKTVATDLRTIAVPLFGN</sequence>
<proteinExistence type="inferred from homology"/>
<dbReference type="Pfam" id="PF01850">
    <property type="entry name" value="PIN"/>
    <property type="match status" value="1"/>
</dbReference>
<evidence type="ECO:0000256" key="2">
    <source>
        <dbReference type="ARBA" id="ARBA00022649"/>
    </source>
</evidence>
<keyword evidence="10" id="KW-1185">Reference proteome</keyword>
<keyword evidence="3" id="KW-0540">Nuclease</keyword>
<dbReference type="GO" id="GO:0016787">
    <property type="term" value="F:hydrolase activity"/>
    <property type="evidence" value="ECO:0007669"/>
    <property type="project" value="UniProtKB-KW"/>
</dbReference>
<keyword evidence="6" id="KW-0460">Magnesium</keyword>
<comment type="caution">
    <text evidence="9">The sequence shown here is derived from an EMBL/GenBank/DDBJ whole genome shotgun (WGS) entry which is preliminary data.</text>
</comment>
<dbReference type="SUPFAM" id="SSF88723">
    <property type="entry name" value="PIN domain-like"/>
    <property type="match status" value="1"/>
</dbReference>
<dbReference type="GO" id="GO:0046872">
    <property type="term" value="F:metal ion binding"/>
    <property type="evidence" value="ECO:0007669"/>
    <property type="project" value="UniProtKB-KW"/>
</dbReference>
<dbReference type="InterPro" id="IPR002716">
    <property type="entry name" value="PIN_dom"/>
</dbReference>
<dbReference type="AlphaFoldDB" id="A0A1B7LBF7"/>
<gene>
    <name evidence="9" type="ORF">A6M21_15230</name>
</gene>
<evidence type="ECO:0000256" key="7">
    <source>
        <dbReference type="ARBA" id="ARBA00038093"/>
    </source>
</evidence>
<dbReference type="GO" id="GO:0004518">
    <property type="term" value="F:nuclease activity"/>
    <property type="evidence" value="ECO:0007669"/>
    <property type="project" value="UniProtKB-KW"/>
</dbReference>
<evidence type="ECO:0000256" key="6">
    <source>
        <dbReference type="ARBA" id="ARBA00022842"/>
    </source>
</evidence>
<organism evidence="9 10">
    <name type="scientific">Desulfotomaculum copahuensis</name>
    <dbReference type="NCBI Taxonomy" id="1838280"/>
    <lineage>
        <taxon>Bacteria</taxon>
        <taxon>Bacillati</taxon>
        <taxon>Bacillota</taxon>
        <taxon>Clostridia</taxon>
        <taxon>Eubacteriales</taxon>
        <taxon>Desulfotomaculaceae</taxon>
        <taxon>Desulfotomaculum</taxon>
    </lineage>
</organism>
<evidence type="ECO:0000256" key="5">
    <source>
        <dbReference type="ARBA" id="ARBA00022801"/>
    </source>
</evidence>
<keyword evidence="2" id="KW-1277">Toxin-antitoxin system</keyword>
<reference evidence="9 10" key="1">
    <citation type="submission" date="2016-04" db="EMBL/GenBank/DDBJ databases">
        <authorList>
            <person name="Evans L.H."/>
            <person name="Alamgir A."/>
            <person name="Owens N."/>
            <person name="Weber N.D."/>
            <person name="Virtaneva K."/>
            <person name="Barbian K."/>
            <person name="Babar A."/>
            <person name="Rosenke K."/>
        </authorList>
    </citation>
    <scope>NUCLEOTIDE SEQUENCE [LARGE SCALE GENOMIC DNA]</scope>
    <source>
        <strain evidence="9 10">LMa1</strain>
    </source>
</reference>
<comment type="cofactor">
    <cofactor evidence="1">
        <name>Mg(2+)</name>
        <dbReference type="ChEBI" id="CHEBI:18420"/>
    </cofactor>
</comment>
<dbReference type="PANTHER" id="PTHR33653:SF1">
    <property type="entry name" value="RIBONUCLEASE VAPC2"/>
    <property type="match status" value="1"/>
</dbReference>
<dbReference type="STRING" id="1838280.A6M21_15230"/>
<evidence type="ECO:0000256" key="1">
    <source>
        <dbReference type="ARBA" id="ARBA00001946"/>
    </source>
</evidence>